<gene>
    <name evidence="2" type="ORF">P154DRAFT_95487</name>
</gene>
<evidence type="ECO:0000313" key="2">
    <source>
        <dbReference type="EMBL" id="KAF2003535.1"/>
    </source>
</evidence>
<evidence type="ECO:0000256" key="1">
    <source>
        <dbReference type="SAM" id="MobiDB-lite"/>
    </source>
</evidence>
<feature type="region of interest" description="Disordered" evidence="1">
    <location>
        <begin position="1"/>
        <end position="40"/>
    </location>
</feature>
<sequence length="186" mass="19996">MTPDSWPSTLPHLQQRLKKPPGPAPEVPMVSPIPLVAPDSPCRVRRRGCGLLQVVSGLPVTAHHGRHEQNNIDEGEKHRTEPDPSPNLEGSWKNVVPGLPGRTRPPDDSDDAGAPLALAGQVQPAGSTTFRQGSYHSRPVLGGATYARRGVVERNCPRRSCPTMVSLAGSHSSIPVSIMSLHMRMP</sequence>
<dbReference type="AlphaFoldDB" id="A0A6A5WWR5"/>
<name>A0A6A5WWR5_9PLEO</name>
<feature type="region of interest" description="Disordered" evidence="1">
    <location>
        <begin position="60"/>
        <end position="115"/>
    </location>
</feature>
<keyword evidence="3" id="KW-1185">Reference proteome</keyword>
<feature type="compositionally biased region" description="Polar residues" evidence="1">
    <location>
        <begin position="1"/>
        <end position="12"/>
    </location>
</feature>
<dbReference type="Proteomes" id="UP000799779">
    <property type="component" value="Unassembled WGS sequence"/>
</dbReference>
<feature type="compositionally biased region" description="Basic and acidic residues" evidence="1">
    <location>
        <begin position="67"/>
        <end position="82"/>
    </location>
</feature>
<dbReference type="EMBL" id="ML977572">
    <property type="protein sequence ID" value="KAF2003535.1"/>
    <property type="molecule type" value="Genomic_DNA"/>
</dbReference>
<organism evidence="2 3">
    <name type="scientific">Amniculicola lignicola CBS 123094</name>
    <dbReference type="NCBI Taxonomy" id="1392246"/>
    <lineage>
        <taxon>Eukaryota</taxon>
        <taxon>Fungi</taxon>
        <taxon>Dikarya</taxon>
        <taxon>Ascomycota</taxon>
        <taxon>Pezizomycotina</taxon>
        <taxon>Dothideomycetes</taxon>
        <taxon>Pleosporomycetidae</taxon>
        <taxon>Pleosporales</taxon>
        <taxon>Amniculicolaceae</taxon>
        <taxon>Amniculicola</taxon>
    </lineage>
</organism>
<proteinExistence type="predicted"/>
<evidence type="ECO:0000313" key="3">
    <source>
        <dbReference type="Proteomes" id="UP000799779"/>
    </source>
</evidence>
<protein>
    <submittedName>
        <fullName evidence="2">Uncharacterized protein</fullName>
    </submittedName>
</protein>
<accession>A0A6A5WWR5</accession>
<reference evidence="2" key="1">
    <citation type="journal article" date="2020" name="Stud. Mycol.">
        <title>101 Dothideomycetes genomes: a test case for predicting lifestyles and emergence of pathogens.</title>
        <authorList>
            <person name="Haridas S."/>
            <person name="Albert R."/>
            <person name="Binder M."/>
            <person name="Bloem J."/>
            <person name="Labutti K."/>
            <person name="Salamov A."/>
            <person name="Andreopoulos B."/>
            <person name="Baker S."/>
            <person name="Barry K."/>
            <person name="Bills G."/>
            <person name="Bluhm B."/>
            <person name="Cannon C."/>
            <person name="Castanera R."/>
            <person name="Culley D."/>
            <person name="Daum C."/>
            <person name="Ezra D."/>
            <person name="Gonzalez J."/>
            <person name="Henrissat B."/>
            <person name="Kuo A."/>
            <person name="Liang C."/>
            <person name="Lipzen A."/>
            <person name="Lutzoni F."/>
            <person name="Magnuson J."/>
            <person name="Mondo S."/>
            <person name="Nolan M."/>
            <person name="Ohm R."/>
            <person name="Pangilinan J."/>
            <person name="Park H.-J."/>
            <person name="Ramirez L."/>
            <person name="Alfaro M."/>
            <person name="Sun H."/>
            <person name="Tritt A."/>
            <person name="Yoshinaga Y."/>
            <person name="Zwiers L.-H."/>
            <person name="Turgeon B."/>
            <person name="Goodwin S."/>
            <person name="Spatafora J."/>
            <person name="Crous P."/>
            <person name="Grigoriev I."/>
        </authorList>
    </citation>
    <scope>NUCLEOTIDE SEQUENCE</scope>
    <source>
        <strain evidence="2">CBS 123094</strain>
    </source>
</reference>